<dbReference type="PANTHER" id="PTHR23159">
    <property type="entry name" value="CENTROSOMAL PROTEIN 2"/>
    <property type="match status" value="1"/>
</dbReference>
<evidence type="ECO:0000259" key="3">
    <source>
        <dbReference type="PROSITE" id="PS50003"/>
    </source>
</evidence>
<evidence type="ECO:0000313" key="4">
    <source>
        <dbReference type="EMBL" id="KAG1566374.1"/>
    </source>
</evidence>
<feature type="compositionally biased region" description="Polar residues" evidence="2">
    <location>
        <begin position="76"/>
        <end position="85"/>
    </location>
</feature>
<dbReference type="EMBL" id="JAANIU010001760">
    <property type="protein sequence ID" value="KAG1566374.1"/>
    <property type="molecule type" value="Genomic_DNA"/>
</dbReference>
<reference evidence="4 5" key="1">
    <citation type="journal article" date="2020" name="Microb. Genom.">
        <title>Genetic diversity of clinical and environmental Mucorales isolates obtained from an investigation of mucormycosis cases among solid organ transplant recipients.</title>
        <authorList>
            <person name="Nguyen M.H."/>
            <person name="Kaul D."/>
            <person name="Muto C."/>
            <person name="Cheng S.J."/>
            <person name="Richter R.A."/>
            <person name="Bruno V.M."/>
            <person name="Liu G."/>
            <person name="Beyhan S."/>
            <person name="Sundermann A.J."/>
            <person name="Mounaud S."/>
            <person name="Pasculle A.W."/>
            <person name="Nierman W.C."/>
            <person name="Driscoll E."/>
            <person name="Cumbie R."/>
            <person name="Clancy C.J."/>
            <person name="Dupont C.L."/>
        </authorList>
    </citation>
    <scope>NUCLEOTIDE SEQUENCE [LARGE SCALE GENOMIC DNA]</scope>
    <source>
        <strain evidence="4 5">GL24</strain>
    </source>
</reference>
<feature type="compositionally biased region" description="Basic and acidic residues" evidence="2">
    <location>
        <begin position="992"/>
        <end position="1004"/>
    </location>
</feature>
<protein>
    <recommendedName>
        <fullName evidence="3">PH domain-containing protein</fullName>
    </recommendedName>
</protein>
<evidence type="ECO:0000313" key="5">
    <source>
        <dbReference type="Proteomes" id="UP000740926"/>
    </source>
</evidence>
<feature type="coiled-coil region" evidence="1">
    <location>
        <begin position="868"/>
        <end position="937"/>
    </location>
</feature>
<feature type="compositionally biased region" description="Polar residues" evidence="2">
    <location>
        <begin position="26"/>
        <end position="55"/>
    </location>
</feature>
<sequence>MYKSTNRERGLGVRTSSGDWRHRPISPSNSTTHSPGPNVRSTSPLKRQSIPSGASKSVAVLQQEWRMQQQQQQQQELPSKRSNSRYPLPKPKRIPEEVKYAAEGSSNDVEVIYDEEEFGENIEEERMVVVQDMRSRSPSINRSSGGSIHSQTSIPYQGPQEFRVVKEGWMYRKNGLMQWKPVYAVAKHGNSVKPGGLYLYKDVKCTNHIQTYDMSEVLEISPRAQEYKPGIKWEIRMLVKRDDVILGTDDLISRKDWVDSLTSIMGKVSIATQNELTSRIQSSEQMNRDLQQVAEELNTENTQLREQIESLKEAMAKKEQQFQQRLQIKETEIKEALEKQEQLFQEDFQARELELSAELNHTRQALETKCEVFEREAKQWRTKYVDLESKMTTSNADAGSHRQAKIDLLEMEILKWRRKVDELEQKEVECKKMAAKSEGSDVVNETLSDVKFNIQLLRDQLKNGVSSETPILDDIKKSISNLSDALEEARSDWKQLENDIIKFLETEKQDAEGKQANQKHNLTLLADDINHLREELVGVSTQDEEHEKKMPSLTEKFDILIDMVENLQIGQSRLACSVSERPIDSEKNTGDYQQKLDTWMQEVRQAIESSSSPPSSDVNSLYDKLLTKIDDTMSELIKNQEETQDEQIKHIKTIANYLQLMTNDIQSSAIPDLPALSQQLEDVVERLAATENRLSQANSASKPMPPQPTWTPSPSSSEEFKNMPHISEDDKLAQLNNFVKNTERFMEHVLLVLNRYEGNNPNGMEEIVRRAVKNASKLQIEQVISLQEQHAEERKEMDRKIQRYEENARGYFDKSMEKMHSDLHEFTGVMYEMLERLVLQALEHGENVANGEIPDQQQKSIKSVIDLHVKLSSLNQVLKAEIERLEQEKEDLDENMKRMKRDNNELEKELEKKQVELRSIQSEHERLNKEIQRSRQDSTAQLAKELEPLMSQIMKLKKMATITPEEKDDSFMDLDAEIISPPKSPLPNNRHSRYEENEETDRKLRFPNHRQGSFSSQFSDNNENRTRHEQQPLKSPLIGVRDRPRGKSPLAGFLGRNIIL</sequence>
<feature type="coiled-coil region" evidence="1">
    <location>
        <begin position="783"/>
        <end position="814"/>
    </location>
</feature>
<dbReference type="Proteomes" id="UP000740926">
    <property type="component" value="Unassembled WGS sequence"/>
</dbReference>
<dbReference type="SMART" id="SM00233">
    <property type="entry name" value="PH"/>
    <property type="match status" value="1"/>
</dbReference>
<keyword evidence="1" id="KW-0175">Coiled coil</keyword>
<dbReference type="AlphaFoldDB" id="A0A9P6YXW9"/>
<feature type="compositionally biased region" description="Basic and acidic residues" evidence="2">
    <location>
        <begin position="1022"/>
        <end position="1031"/>
    </location>
</feature>
<feature type="domain" description="PH" evidence="3">
    <location>
        <begin position="163"/>
        <end position="266"/>
    </location>
</feature>
<feature type="compositionally biased region" description="Polar residues" evidence="2">
    <location>
        <begin position="1010"/>
        <end position="1021"/>
    </location>
</feature>
<feature type="region of interest" description="Disordered" evidence="2">
    <location>
        <begin position="694"/>
        <end position="720"/>
    </location>
</feature>
<feature type="region of interest" description="Disordered" evidence="2">
    <location>
        <begin position="1"/>
        <end position="96"/>
    </location>
</feature>
<dbReference type="PANTHER" id="PTHR23159:SF31">
    <property type="entry name" value="CENTROSOME-ASSOCIATED PROTEIN CEP250 ISOFORM X1"/>
    <property type="match status" value="1"/>
</dbReference>
<feature type="coiled-coil region" evidence="1">
    <location>
        <begin position="472"/>
        <end position="521"/>
    </location>
</feature>
<feature type="region of interest" description="Disordered" evidence="2">
    <location>
        <begin position="979"/>
        <end position="1049"/>
    </location>
</feature>
<name>A0A9P6YXW9_9FUNG</name>
<evidence type="ECO:0000256" key="1">
    <source>
        <dbReference type="SAM" id="Coils"/>
    </source>
</evidence>
<dbReference type="InterPro" id="IPR001849">
    <property type="entry name" value="PH_domain"/>
</dbReference>
<keyword evidence="5" id="KW-1185">Reference proteome</keyword>
<comment type="caution">
    <text evidence="4">The sequence shown here is derived from an EMBL/GenBank/DDBJ whole genome shotgun (WGS) entry which is preliminary data.</text>
</comment>
<feature type="compositionally biased region" description="Basic and acidic residues" evidence="2">
    <location>
        <begin position="1"/>
        <end position="11"/>
    </location>
</feature>
<dbReference type="SUPFAM" id="SSF50729">
    <property type="entry name" value="PH domain-like"/>
    <property type="match status" value="1"/>
</dbReference>
<dbReference type="InterPro" id="IPR011993">
    <property type="entry name" value="PH-like_dom_sf"/>
</dbReference>
<gene>
    <name evidence="4" type="ORF">G6F50_009205</name>
</gene>
<feature type="coiled-coil region" evidence="1">
    <location>
        <begin position="280"/>
        <end position="426"/>
    </location>
</feature>
<dbReference type="Gene3D" id="2.30.29.30">
    <property type="entry name" value="Pleckstrin-homology domain (PH domain)/Phosphotyrosine-binding domain (PTB)"/>
    <property type="match status" value="1"/>
</dbReference>
<evidence type="ECO:0000256" key="2">
    <source>
        <dbReference type="SAM" id="MobiDB-lite"/>
    </source>
</evidence>
<organism evidence="4 5">
    <name type="scientific">Rhizopus delemar</name>
    <dbReference type="NCBI Taxonomy" id="936053"/>
    <lineage>
        <taxon>Eukaryota</taxon>
        <taxon>Fungi</taxon>
        <taxon>Fungi incertae sedis</taxon>
        <taxon>Mucoromycota</taxon>
        <taxon>Mucoromycotina</taxon>
        <taxon>Mucoromycetes</taxon>
        <taxon>Mucorales</taxon>
        <taxon>Mucorineae</taxon>
        <taxon>Rhizopodaceae</taxon>
        <taxon>Rhizopus</taxon>
    </lineage>
</organism>
<accession>A0A9P6YXW9</accession>
<dbReference type="PROSITE" id="PS50003">
    <property type="entry name" value="PH_DOMAIN"/>
    <property type="match status" value="1"/>
</dbReference>
<proteinExistence type="predicted"/>